<accession>A0L962</accession>
<reference evidence="2 3" key="2">
    <citation type="journal article" date="2012" name="Int. J. Syst. Evol. Microbiol.">
        <title>Magnetococcus marinus gen. nov., sp. nov., a marine, magnetotactic bacterium that represents a novel lineage (Magnetococcaceae fam. nov.; Magnetococcales ord. nov.) at the base of the Alphaproteobacteria.</title>
        <authorList>
            <person name="Bazylinski D.A."/>
            <person name="Williams T.J."/>
            <person name="Lefevre C.T."/>
            <person name="Berg R.J."/>
            <person name="Zhang C.L."/>
            <person name="Bowser S.S."/>
            <person name="Dean A.J."/>
            <person name="Beveridge T.J."/>
        </authorList>
    </citation>
    <scope>NUCLEOTIDE SEQUENCE [LARGE SCALE GENOMIC DNA]</scope>
    <source>
        <strain evidence="3">ATCC BAA-1437 / JCM 17883 / MC-1</strain>
    </source>
</reference>
<gene>
    <name evidence="2" type="ordered locus">Mmc1_2004</name>
</gene>
<proteinExistence type="predicted"/>
<name>A0L962_MAGMM</name>
<dbReference type="AlphaFoldDB" id="A0L962"/>
<dbReference type="KEGG" id="mgm:Mmc1_2004"/>
<evidence type="ECO:0000313" key="3">
    <source>
        <dbReference type="Proteomes" id="UP000002586"/>
    </source>
</evidence>
<dbReference type="HOGENOM" id="CLU_431362_0_0_5"/>
<reference evidence="3" key="1">
    <citation type="journal article" date="2009" name="Appl. Environ. Microbiol.">
        <title>Complete genome sequence of the chemolithoautotrophic marine magnetotactic coccus strain MC-1.</title>
        <authorList>
            <person name="Schubbe S."/>
            <person name="Williams T.J."/>
            <person name="Xie G."/>
            <person name="Kiss H.E."/>
            <person name="Brettin T.S."/>
            <person name="Martinez D."/>
            <person name="Ross C.A."/>
            <person name="Schuler D."/>
            <person name="Cox B.L."/>
            <person name="Nealson K.H."/>
            <person name="Bazylinski D.A."/>
        </authorList>
    </citation>
    <scope>NUCLEOTIDE SEQUENCE [LARGE SCALE GENOMIC DNA]</scope>
    <source>
        <strain evidence="3">ATCC BAA-1437 / JCM 17883 / MC-1</strain>
    </source>
</reference>
<keyword evidence="3" id="KW-1185">Reference proteome</keyword>
<dbReference type="EMBL" id="CP000471">
    <property type="protein sequence ID" value="ABK44505.1"/>
    <property type="molecule type" value="Genomic_DNA"/>
</dbReference>
<dbReference type="Proteomes" id="UP000002586">
    <property type="component" value="Chromosome"/>
</dbReference>
<evidence type="ECO:0000256" key="1">
    <source>
        <dbReference type="SAM" id="MobiDB-lite"/>
    </source>
</evidence>
<feature type="region of interest" description="Disordered" evidence="1">
    <location>
        <begin position="211"/>
        <end position="234"/>
    </location>
</feature>
<organism evidence="2 3">
    <name type="scientific">Magnetococcus marinus (strain ATCC BAA-1437 / JCM 17883 / MC-1)</name>
    <dbReference type="NCBI Taxonomy" id="156889"/>
    <lineage>
        <taxon>Bacteria</taxon>
        <taxon>Pseudomonadati</taxon>
        <taxon>Pseudomonadota</taxon>
        <taxon>Magnetococcia</taxon>
        <taxon>Magnetococcales</taxon>
        <taxon>Magnetococcaceae</taxon>
        <taxon>Magnetococcus</taxon>
    </lineage>
</organism>
<dbReference type="RefSeq" id="WP_011713640.1">
    <property type="nucleotide sequence ID" value="NC_008576.1"/>
</dbReference>
<dbReference type="STRING" id="156889.Mmc1_2004"/>
<sequence>MSISSNKNAVYIATTAGPRRVTSVVVEKTSGIQPVIRYNYSSNAAINSGYVSFLKTELFIQANHAYIINLDADIHDAECVSWQAGVYLSLALKEAGMLAEDADMLAEDADSEEKASVIWITGKVLLAPHKALGSITQIQEKLEQSIGLFEAMKNQQRKVLVVMPNDNLDTLDKDYLDELKSKYGLKIKGINTLSALRDCCEIPNPEAIQVGPKCAGSGSEHREETPAAGMSDEETPISYGLPASEAIQVRSKPAGFRWKRGIVAACVVVSMIIIVSSRFLGANVLSCNGCDTPAQETEELAHQLNSQAGEIHHLLMERAIRGPMTVVPPGLTLGGVVWQCGPLSGYLSSLFRQALSSTAQDHEFSMVQEGVTDPSPYKLVGEWMEGPHGTLRVSWRLWDQRDQPARQLIEVTQAISKDRLPETAQLCLFHATPLEKQVAVERPLVIRSAPDVTADIISRVEPGQQIYLEAQIDREGWHMVRLPYDDLGPTSADRQPRGFLFGSVKAPKKYFFELRQEGAQIADDIQNSLLGHLKAYIQDVGLLAQSQEQADVVIRVYLALSQHSAEPLPPESYQGYRAKIRLEALTHRQTVAGPEKMWQKMGKVDEAKSRWILAANLAAGQALPLMLKQLEVLE</sequence>
<protein>
    <submittedName>
        <fullName evidence="2">Uncharacterized protein</fullName>
    </submittedName>
</protein>
<evidence type="ECO:0000313" key="2">
    <source>
        <dbReference type="EMBL" id="ABK44505.1"/>
    </source>
</evidence>